<dbReference type="STRING" id="4536.A0A0E0HUQ9"/>
<dbReference type="FunFam" id="3.30.70.330:FF:000404">
    <property type="entry name" value="RNA-binding protein with multiple splicing"/>
    <property type="match status" value="1"/>
</dbReference>
<feature type="compositionally biased region" description="Basic and acidic residues" evidence="3">
    <location>
        <begin position="205"/>
        <end position="219"/>
    </location>
</feature>
<dbReference type="InterPro" id="IPR035979">
    <property type="entry name" value="RBD_domain_sf"/>
</dbReference>
<accession>A0A0E0HUQ9</accession>
<sequence>MQFSPPTPNSVGRTSGGILQTASAFPSPPRHRLLLLRRRRPRARALLSSPPRMAASYYNNPPPPHSSYAAPPPPPPPGTSPYASYRHHAYPPHPPPPPAYVGAYYDHAAEPLPPRDELRTLFIAGLPGDAKAREVYNLFRDFPGYVSSHLRTSGKSSQAYAFAVFADQPSALAAMSATNGRIFDLENNCTLHVDLAKSNSRSKRSRTDDVPSYSSEKKARNPRGFPDSGAGSNIHMSGMGNSSHSLNGYPSAQSYTNFEPAAFSKDPSAFAPQNNPPCPTLFVANLGPTCSEQELIDVFSSCAGFIKVKMQNKFGAPVAFVDFKDMDSSTEAINRLQGVILYSSTGEGMRLEYAKSRMGLRKQDKRQ</sequence>
<evidence type="ECO:0000256" key="1">
    <source>
        <dbReference type="ARBA" id="ARBA00022884"/>
    </source>
</evidence>
<dbReference type="eggNOG" id="KOG1457">
    <property type="taxonomic scope" value="Eukaryota"/>
</dbReference>
<evidence type="ECO:0000256" key="2">
    <source>
        <dbReference type="PROSITE-ProRule" id="PRU00176"/>
    </source>
</evidence>
<organism evidence="5">
    <name type="scientific">Oryza nivara</name>
    <name type="common">Indian wild rice</name>
    <name type="synonym">Oryza sativa f. spontanea</name>
    <dbReference type="NCBI Taxonomy" id="4536"/>
    <lineage>
        <taxon>Eukaryota</taxon>
        <taxon>Viridiplantae</taxon>
        <taxon>Streptophyta</taxon>
        <taxon>Embryophyta</taxon>
        <taxon>Tracheophyta</taxon>
        <taxon>Spermatophyta</taxon>
        <taxon>Magnoliopsida</taxon>
        <taxon>Liliopsida</taxon>
        <taxon>Poales</taxon>
        <taxon>Poaceae</taxon>
        <taxon>BOP clade</taxon>
        <taxon>Oryzoideae</taxon>
        <taxon>Oryzeae</taxon>
        <taxon>Oryzinae</taxon>
        <taxon>Oryza</taxon>
    </lineage>
</organism>
<keyword evidence="6" id="KW-1185">Reference proteome</keyword>
<dbReference type="Pfam" id="PF00076">
    <property type="entry name" value="RRM_1"/>
    <property type="match status" value="2"/>
</dbReference>
<feature type="domain" description="RRM" evidence="4">
    <location>
        <begin position="119"/>
        <end position="198"/>
    </location>
</feature>
<dbReference type="InterPro" id="IPR012677">
    <property type="entry name" value="Nucleotide-bd_a/b_plait_sf"/>
</dbReference>
<evidence type="ECO:0000259" key="4">
    <source>
        <dbReference type="PROSITE" id="PS50102"/>
    </source>
</evidence>
<feature type="compositionally biased region" description="Low complexity" evidence="3">
    <location>
        <begin position="44"/>
        <end position="59"/>
    </location>
</feature>
<proteinExistence type="predicted"/>
<dbReference type="Gramene" id="ONIVA06G28390.2">
    <property type="protein sequence ID" value="ONIVA06G28390.2"/>
    <property type="gene ID" value="ONIVA06G28390"/>
</dbReference>
<dbReference type="OMA" id="CVAFVEY"/>
<reference evidence="5" key="2">
    <citation type="submission" date="2018-04" db="EMBL/GenBank/DDBJ databases">
        <title>OnivRS2 (Oryza nivara Reference Sequence Version 2).</title>
        <authorList>
            <person name="Zhang J."/>
            <person name="Kudrna D."/>
            <person name="Lee S."/>
            <person name="Talag J."/>
            <person name="Rajasekar S."/>
            <person name="Welchert J."/>
            <person name="Hsing Y.-I."/>
            <person name="Wing R.A."/>
        </authorList>
    </citation>
    <scope>NUCLEOTIDE SEQUENCE [LARGE SCALE GENOMIC DNA]</scope>
    <source>
        <strain evidence="5">SL10</strain>
    </source>
</reference>
<protein>
    <recommendedName>
        <fullName evidence="4">RRM domain-containing protein</fullName>
    </recommendedName>
</protein>
<feature type="compositionally biased region" description="Pro residues" evidence="3">
    <location>
        <begin position="60"/>
        <end position="79"/>
    </location>
</feature>
<dbReference type="GO" id="GO:0003723">
    <property type="term" value="F:RNA binding"/>
    <property type="evidence" value="ECO:0007669"/>
    <property type="project" value="UniProtKB-UniRule"/>
</dbReference>
<dbReference type="PANTHER" id="PTHR10501">
    <property type="entry name" value="U1 SMALL NUCLEAR RIBONUCLEOPROTEIN A/U2 SMALL NUCLEAR RIBONUCLEOPROTEIN B"/>
    <property type="match status" value="1"/>
</dbReference>
<dbReference type="SUPFAM" id="SSF54928">
    <property type="entry name" value="RNA-binding domain, RBD"/>
    <property type="match status" value="1"/>
</dbReference>
<feature type="compositionally biased region" description="Polar residues" evidence="3">
    <location>
        <begin position="230"/>
        <end position="242"/>
    </location>
</feature>
<dbReference type="Proteomes" id="UP000006591">
    <property type="component" value="Chromosome 6"/>
</dbReference>
<dbReference type="Gene3D" id="3.30.70.330">
    <property type="match status" value="2"/>
</dbReference>
<evidence type="ECO:0000256" key="3">
    <source>
        <dbReference type="SAM" id="MobiDB-lite"/>
    </source>
</evidence>
<dbReference type="EnsemblPlants" id="ONIVA06G28390.2">
    <property type="protein sequence ID" value="ONIVA06G28390.2"/>
    <property type="gene ID" value="ONIVA06G28390"/>
</dbReference>
<feature type="region of interest" description="Disordered" evidence="3">
    <location>
        <begin position="197"/>
        <end position="242"/>
    </location>
</feature>
<name>A0A0E0HUQ9_ORYNI</name>
<dbReference type="PROSITE" id="PS50102">
    <property type="entry name" value="RRM"/>
    <property type="match status" value="2"/>
</dbReference>
<keyword evidence="1 2" id="KW-0694">RNA-binding</keyword>
<feature type="region of interest" description="Disordered" evidence="3">
    <location>
        <begin position="44"/>
        <end position="91"/>
    </location>
</feature>
<feature type="compositionally biased region" description="Polar residues" evidence="3">
    <location>
        <begin position="9"/>
        <end position="24"/>
    </location>
</feature>
<evidence type="ECO:0000313" key="6">
    <source>
        <dbReference type="Proteomes" id="UP000006591"/>
    </source>
</evidence>
<feature type="region of interest" description="Disordered" evidence="3">
    <location>
        <begin position="1"/>
        <end position="31"/>
    </location>
</feature>
<dbReference type="InterPro" id="IPR000504">
    <property type="entry name" value="RRM_dom"/>
</dbReference>
<dbReference type="SMART" id="SM00360">
    <property type="entry name" value="RRM"/>
    <property type="match status" value="2"/>
</dbReference>
<evidence type="ECO:0000313" key="5">
    <source>
        <dbReference type="EnsemblPlants" id="ONIVA06G28390.2"/>
    </source>
</evidence>
<dbReference type="AlphaFoldDB" id="A0A0E0HUQ9"/>
<feature type="domain" description="RRM" evidence="4">
    <location>
        <begin position="279"/>
        <end position="356"/>
    </location>
</feature>
<reference evidence="5" key="1">
    <citation type="submission" date="2015-04" db="UniProtKB">
        <authorList>
            <consortium name="EnsemblPlants"/>
        </authorList>
    </citation>
    <scope>IDENTIFICATION</scope>
    <source>
        <strain evidence="5">SL10</strain>
    </source>
</reference>